<sequence length="269" mass="29883">MATYAIGDVQGCRDQLSRLIDRIHFDPTRDRLWFVGDLVNRGPDSLGVLRLIKNLGTAALAVLGNHDLFLLAAAEGIVTLRPKDTIDDVLGADDRPELMDWLRKLPLLVHDQSALMVHAGLLPQWTAADAMQLAHEVDEALAGPEYREFLRDFFHASLPPWHPSLTGRMRRASVARVMTRIRSCTPAGEMSGFSGAPKDVPPGYVPWFRIPGRRSADTTIVTGHWAALGLQLKPNHLAIDSGCVWGRYLTAVRFEDRAVFQVEGPRPNR</sequence>
<dbReference type="PANTHER" id="PTHR40942:SF4">
    <property type="entry name" value="CYTOCHROME C5"/>
    <property type="match status" value="1"/>
</dbReference>
<dbReference type="NCBIfam" id="NF001204">
    <property type="entry name" value="PRK00166.1"/>
    <property type="match status" value="1"/>
</dbReference>
<comment type="function">
    <text evidence="1">Hydrolyzes diadenosine 5',5'''-P1,P4-tetraphosphate to yield ADP.</text>
</comment>
<evidence type="ECO:0000256" key="1">
    <source>
        <dbReference type="ARBA" id="ARBA00003413"/>
    </source>
</evidence>
<dbReference type="AlphaFoldDB" id="A0A1W1I4Q1"/>
<accession>A0A1W1I4Q1</accession>
<evidence type="ECO:0000256" key="6">
    <source>
        <dbReference type="ARBA" id="ARBA00032248"/>
    </source>
</evidence>
<dbReference type="OrthoDB" id="9807890at2"/>
<dbReference type="InterPro" id="IPR004617">
    <property type="entry name" value="ApaH"/>
</dbReference>
<dbReference type="EC" id="3.6.1.41" evidence="3"/>
<keyword evidence="4 10" id="KW-0378">Hydrolase</keyword>
<organism evidence="10 11">
    <name type="scientific">Nitrospira japonica</name>
    <dbReference type="NCBI Taxonomy" id="1325564"/>
    <lineage>
        <taxon>Bacteria</taxon>
        <taxon>Pseudomonadati</taxon>
        <taxon>Nitrospirota</taxon>
        <taxon>Nitrospiria</taxon>
        <taxon>Nitrospirales</taxon>
        <taxon>Nitrospiraceae</taxon>
        <taxon>Nitrospira</taxon>
    </lineage>
</organism>
<evidence type="ECO:0000256" key="3">
    <source>
        <dbReference type="ARBA" id="ARBA00012506"/>
    </source>
</evidence>
<dbReference type="InterPro" id="IPR029052">
    <property type="entry name" value="Metallo-depent_PP-like"/>
</dbReference>
<evidence type="ECO:0000256" key="5">
    <source>
        <dbReference type="ARBA" id="ARBA00031248"/>
    </source>
</evidence>
<evidence type="ECO:0000259" key="9">
    <source>
        <dbReference type="Pfam" id="PF00149"/>
    </source>
</evidence>
<proteinExistence type="inferred from homology"/>
<keyword evidence="11" id="KW-1185">Reference proteome</keyword>
<dbReference type="GO" id="GO:0008803">
    <property type="term" value="F:bis(5'-nucleosyl)-tetraphosphatase (symmetrical) activity"/>
    <property type="evidence" value="ECO:0007669"/>
    <property type="project" value="UniProtKB-EC"/>
</dbReference>
<reference evidence="10 11" key="1">
    <citation type="submission" date="2017-03" db="EMBL/GenBank/DDBJ databases">
        <authorList>
            <person name="Afonso C.L."/>
            <person name="Miller P.J."/>
            <person name="Scott M.A."/>
            <person name="Spackman E."/>
            <person name="Goraichik I."/>
            <person name="Dimitrov K.M."/>
            <person name="Suarez D.L."/>
            <person name="Swayne D.E."/>
        </authorList>
    </citation>
    <scope>NUCLEOTIDE SEQUENCE [LARGE SCALE GENOMIC DNA]</scope>
    <source>
        <strain evidence="10">Genome sequencing of Nitrospira japonica strain NJ11</strain>
    </source>
</reference>
<name>A0A1W1I4Q1_9BACT</name>
<dbReference type="SUPFAM" id="SSF56300">
    <property type="entry name" value="Metallo-dependent phosphatases"/>
    <property type="match status" value="1"/>
</dbReference>
<evidence type="ECO:0000313" key="10">
    <source>
        <dbReference type="EMBL" id="SLM47955.1"/>
    </source>
</evidence>
<dbReference type="STRING" id="1325564.NSJP_1783"/>
<evidence type="ECO:0000256" key="4">
    <source>
        <dbReference type="ARBA" id="ARBA00022801"/>
    </source>
</evidence>
<dbReference type="RefSeq" id="WP_080886417.1">
    <property type="nucleotide sequence ID" value="NZ_LT828648.1"/>
</dbReference>
<evidence type="ECO:0000256" key="2">
    <source>
        <dbReference type="ARBA" id="ARBA00005419"/>
    </source>
</evidence>
<dbReference type="NCBIfam" id="TIGR00668">
    <property type="entry name" value="apaH"/>
    <property type="match status" value="1"/>
</dbReference>
<dbReference type="KEGG" id="nja:NSJP_1783"/>
<dbReference type="PANTHER" id="PTHR40942">
    <property type="match status" value="1"/>
</dbReference>
<protein>
    <recommendedName>
        <fullName evidence="3">bis(5'-nucleosyl)-tetraphosphatase (symmetrical)</fullName>
        <ecNumber evidence="3">3.6.1.41</ecNumber>
    </recommendedName>
    <alternativeName>
        <fullName evidence="6">Ap4A hydrolase</fullName>
    </alternativeName>
    <alternativeName>
        <fullName evidence="5">Diadenosine 5',5'''-P1,P4-tetraphosphate pyrophosphohydrolase</fullName>
    </alternativeName>
    <alternativeName>
        <fullName evidence="7">Diadenosine tetraphosphatase</fullName>
    </alternativeName>
</protein>
<dbReference type="Gene3D" id="3.60.21.10">
    <property type="match status" value="1"/>
</dbReference>
<gene>
    <name evidence="10" type="primary">apaH</name>
    <name evidence="10" type="ORF">NSJP_1783</name>
</gene>
<comment type="catalytic activity">
    <reaction evidence="8">
        <text>P(1),P(4)-bis(5'-adenosyl) tetraphosphate + H2O = 2 ADP + 2 H(+)</text>
        <dbReference type="Rhea" id="RHEA:24252"/>
        <dbReference type="ChEBI" id="CHEBI:15377"/>
        <dbReference type="ChEBI" id="CHEBI:15378"/>
        <dbReference type="ChEBI" id="CHEBI:58141"/>
        <dbReference type="ChEBI" id="CHEBI:456216"/>
        <dbReference type="EC" id="3.6.1.41"/>
    </reaction>
</comment>
<dbReference type="PIRSF" id="PIRSF000903">
    <property type="entry name" value="B5n-ttraPtase_sm"/>
    <property type="match status" value="1"/>
</dbReference>
<dbReference type="EMBL" id="LT828648">
    <property type="protein sequence ID" value="SLM47955.1"/>
    <property type="molecule type" value="Genomic_DNA"/>
</dbReference>
<evidence type="ECO:0000313" key="11">
    <source>
        <dbReference type="Proteomes" id="UP000192042"/>
    </source>
</evidence>
<evidence type="ECO:0000256" key="8">
    <source>
        <dbReference type="ARBA" id="ARBA00049417"/>
    </source>
</evidence>
<evidence type="ECO:0000256" key="7">
    <source>
        <dbReference type="ARBA" id="ARBA00033210"/>
    </source>
</evidence>
<feature type="domain" description="Calcineurin-like phosphoesterase" evidence="9">
    <location>
        <begin position="4"/>
        <end position="161"/>
    </location>
</feature>
<dbReference type="CDD" id="cd07422">
    <property type="entry name" value="MPP_ApaH"/>
    <property type="match status" value="1"/>
</dbReference>
<dbReference type="Proteomes" id="UP000192042">
    <property type="component" value="Chromosome I"/>
</dbReference>
<dbReference type="InterPro" id="IPR004843">
    <property type="entry name" value="Calcineurin-like_PHP"/>
</dbReference>
<comment type="similarity">
    <text evidence="2">Belongs to the Ap4A hydrolase family.</text>
</comment>
<dbReference type="Pfam" id="PF00149">
    <property type="entry name" value="Metallophos"/>
    <property type="match status" value="1"/>
</dbReference>